<evidence type="ECO:0000259" key="3">
    <source>
        <dbReference type="Pfam" id="PF01326"/>
    </source>
</evidence>
<dbReference type="InterPro" id="IPR002192">
    <property type="entry name" value="PPDK_AMP/ATP-bd"/>
</dbReference>
<evidence type="ECO:0000313" key="4">
    <source>
        <dbReference type="Proteomes" id="UP000694941"/>
    </source>
</evidence>
<name>A0ABM1TJJ3_LIMPO</name>
<dbReference type="SUPFAM" id="SSF56059">
    <property type="entry name" value="Glutathione synthetase ATP-binding domain-like"/>
    <property type="match status" value="1"/>
</dbReference>
<dbReference type="InterPro" id="IPR036637">
    <property type="entry name" value="Phosphohistidine_dom_sf"/>
</dbReference>
<feature type="domain" description="Pyruvate phosphate dikinase AMP/ATP-binding" evidence="3">
    <location>
        <begin position="456"/>
        <end position="768"/>
    </location>
</feature>
<dbReference type="RefSeq" id="XP_022256049.1">
    <property type="nucleotide sequence ID" value="XM_022400341.1"/>
</dbReference>
<reference evidence="5" key="1">
    <citation type="submission" date="2025-08" db="UniProtKB">
        <authorList>
            <consortium name="RefSeq"/>
        </authorList>
    </citation>
    <scope>IDENTIFICATION</scope>
    <source>
        <tissue evidence="5">Muscle</tissue>
    </source>
</reference>
<dbReference type="Pfam" id="PF00391">
    <property type="entry name" value="PEP-utilizers"/>
    <property type="match status" value="1"/>
</dbReference>
<dbReference type="InterPro" id="IPR051549">
    <property type="entry name" value="PEP_Utilizing_Enz"/>
</dbReference>
<dbReference type="InterPro" id="IPR008279">
    <property type="entry name" value="PEP-util_enz_mobile_dom"/>
</dbReference>
<evidence type="ECO:0000259" key="2">
    <source>
        <dbReference type="Pfam" id="PF00391"/>
    </source>
</evidence>
<dbReference type="Gene3D" id="3.50.30.10">
    <property type="entry name" value="Phosphohistidine domain"/>
    <property type="match status" value="1"/>
</dbReference>
<organism evidence="4 5">
    <name type="scientific">Limulus polyphemus</name>
    <name type="common">Atlantic horseshoe crab</name>
    <dbReference type="NCBI Taxonomy" id="6850"/>
    <lineage>
        <taxon>Eukaryota</taxon>
        <taxon>Metazoa</taxon>
        <taxon>Ecdysozoa</taxon>
        <taxon>Arthropoda</taxon>
        <taxon>Chelicerata</taxon>
        <taxon>Merostomata</taxon>
        <taxon>Xiphosura</taxon>
        <taxon>Limulidae</taxon>
        <taxon>Limulus</taxon>
    </lineage>
</organism>
<accession>A0ABM1TJJ3</accession>
<comment type="similarity">
    <text evidence="1">Belongs to the PEP-utilizing enzyme family.</text>
</comment>
<proteinExistence type="inferred from homology"/>
<dbReference type="PANTHER" id="PTHR43615:SF1">
    <property type="entry name" value="PPDK_N DOMAIN-CONTAINING PROTEIN"/>
    <property type="match status" value="1"/>
</dbReference>
<dbReference type="Proteomes" id="UP000694941">
    <property type="component" value="Unplaced"/>
</dbReference>
<dbReference type="Gene3D" id="3.30.470.20">
    <property type="entry name" value="ATP-grasp fold, B domain"/>
    <property type="match status" value="1"/>
</dbReference>
<dbReference type="Pfam" id="PF01326">
    <property type="entry name" value="PPDK_N"/>
    <property type="match status" value="1"/>
</dbReference>
<evidence type="ECO:0000313" key="5">
    <source>
        <dbReference type="RefSeq" id="XP_022256049.1"/>
    </source>
</evidence>
<dbReference type="Gene3D" id="3.30.1490.20">
    <property type="entry name" value="ATP-grasp fold, A domain"/>
    <property type="match status" value="1"/>
</dbReference>
<dbReference type="SUPFAM" id="SSF52009">
    <property type="entry name" value="Phosphohistidine domain"/>
    <property type="match status" value="1"/>
</dbReference>
<dbReference type="PANTHER" id="PTHR43615">
    <property type="entry name" value="PHOSPHOENOLPYRUVATE SYNTHASE-RELATED"/>
    <property type="match status" value="1"/>
</dbReference>
<dbReference type="InterPro" id="IPR013815">
    <property type="entry name" value="ATP_grasp_subdomain_1"/>
</dbReference>
<feature type="domain" description="PEP-utilising enzyme mobile" evidence="2">
    <location>
        <begin position="1263"/>
        <end position="1334"/>
    </location>
</feature>
<evidence type="ECO:0000256" key="1">
    <source>
        <dbReference type="ARBA" id="ARBA00007837"/>
    </source>
</evidence>
<sequence length="1345" mass="152558">MGSTLGMLVNVVSFPLQLLWKITREWLKGHERNLVNIQKDKSFVLRIRQFVVFLYLSLRQRFLKRRLVDITTDYSKGAIKFGVIPSEEERNLENPRQLKNVYDFDEIFFCGFNSGGDSIILRMTRRGSNEAGVQFYLKYAATNDIYQLPFHPETNVLYRERDGFSAAGFRIRCLNPIRNWRISYNGLLRKITPAGDRVQEDVHVKFSFIWAVTSLPFDFKIDFCPRLLSQDLANCTWNRGFPTYERITKIQDRYDQWGQWRGTVHFEDQEDKEMLLWGMKSRQSGSIDRTIYGRYIHLYGWMKDGMTFNISLVPLSSFCTHLRCGYIVHPNHNVYPLQGCDLTLPSTGQLWSEWTITCLAGDKLYKISITLGEESFRSFVGSQWEHREYTRLANFSIQDELGKGVVMYGERNEIPRPIKETEKIEHVFNLDIGEKGDVVIPQVLEINDSWCMSSTVAGGKGMSVSCLMKLSTETGQFYVPNGIVLSTAAYRRHLAEHPQLERALNTVRKAASLQSTESLKKACSRAFEEFSQTSLSEELKDEVASMLKKVFSQDVSELRFAVRSSAVGEDSSDTSAAGQMETTLGVKGLAEIHTAIERSWASSVTFTAVQYRKQNGQSVEADMAVVIQEMVPSEVAGVMFTVHPVTGHPSYISVSANFGLGESVVSAASEPDTYTLRKFGEADVILHDRILGKKGTIFKMTEESGTKKEATTKTVSSEWCLSKEKVETLGKLGILVELAFGSSRDIEWAISNNNFFLLQARPVTTEDKFTDYELVHGLDTGLPTENEYLSIANLGEVMPGATSPLCLTTTYITLRSAFMLHLHHRRGSWHPFIPLFCSDHIMSHNHSMFAIEETIMKEVEEEDSLISRAWELSMFGRFLEEREQIRQRVIHRFGYLPKTVKWKTLLYIMVDAICPERSVENVKQKVLNFRLPPEVMKSSKTLYEYLTLHLTDLIEVTLVHDVVSTFSSVMNTLLFGQIIDSYKENIGELLKDMANLISVGKNVESANVPIQIQELATEVYKSGFSDTFEAMESQDALQWLRTDKGTVGIKFRDFVSTHGHRCLKELDSLIKPWNEDPESIVKTLQGMMKTVHHIPTAKQKVSIDEAIDQLKYKPAMFSRLFLRFLVSQARRGVSIREASKSVFVKSVDNFRKGYRLLGKLMVKEGRLPEPDLLHFFTNEEIRELLTTRSSHLLSTAFRRRKLHEKLDAMIFPEIMIGEPKPVIAEECVNVYSSLQELRGVTVCQGVVKGVARVARNLTEASNIQQGDILVAHSTDIGWSPYFPLLSGIVTELGGLISHGAVVAREYGLPSLVAVHGATTILKTGDLVILDATQGVLKKMEERKEE</sequence>
<dbReference type="GeneID" id="106470801"/>
<protein>
    <submittedName>
        <fullName evidence="5">Uncharacterized protein LOC106470801 isoform X1</fullName>
    </submittedName>
</protein>
<gene>
    <name evidence="5" type="primary">LOC106470801</name>
</gene>
<keyword evidence="4" id="KW-1185">Reference proteome</keyword>